<protein>
    <submittedName>
        <fullName evidence="4">Nitrilase</fullName>
        <ecNumber evidence="4">3.5.5.7</ecNumber>
    </submittedName>
</protein>
<dbReference type="InterPro" id="IPR000132">
    <property type="entry name" value="Nitrilase/CN_hydratase_CS"/>
</dbReference>
<dbReference type="Pfam" id="PF00795">
    <property type="entry name" value="CN_hydrolase"/>
    <property type="match status" value="1"/>
</dbReference>
<evidence type="ECO:0000259" key="3">
    <source>
        <dbReference type="PROSITE" id="PS50263"/>
    </source>
</evidence>
<dbReference type="PROSITE" id="PS00921">
    <property type="entry name" value="NITRIL_CHT_2"/>
    <property type="match status" value="1"/>
</dbReference>
<evidence type="ECO:0000256" key="1">
    <source>
        <dbReference type="ARBA" id="ARBA00008129"/>
    </source>
</evidence>
<name>Q6RWE5_9ZZZZ</name>
<reference evidence="4" key="1">
    <citation type="journal article" date="2004" name="Appl. Environ. Microbiol.">
        <title>Exploring nitrilase sequence space for enantioselective catalysis.</title>
        <authorList>
            <person name="Robertson D.E."/>
            <person name="Chaplin J.A."/>
            <person name="DeSantis G."/>
            <person name="Podar M."/>
            <person name="Madden M."/>
            <person name="Chi E."/>
            <person name="Richardson T."/>
            <person name="Milan A."/>
            <person name="Miller M."/>
            <person name="Weiner D.P."/>
            <person name="Wong K."/>
            <person name="McQuaid J."/>
            <person name="Farwell B."/>
            <person name="Preston L.A."/>
            <person name="Tan X."/>
            <person name="Snead M.A."/>
            <person name="Keller M."/>
            <person name="Mathur E."/>
            <person name="Kretz P.L."/>
            <person name="Burk M.J."/>
            <person name="Short J.M."/>
        </authorList>
    </citation>
    <scope>NUCLEOTIDE SEQUENCE</scope>
</reference>
<keyword evidence="4" id="KW-0378">Hydrolase</keyword>
<feature type="region of interest" description="Disordered" evidence="2">
    <location>
        <begin position="312"/>
        <end position="332"/>
    </location>
</feature>
<dbReference type="PROSITE" id="PS50263">
    <property type="entry name" value="CN_HYDROLASE"/>
    <property type="match status" value="1"/>
</dbReference>
<organism evidence="4">
    <name type="scientific">uncultured organism</name>
    <dbReference type="NCBI Taxonomy" id="155900"/>
    <lineage>
        <taxon>unclassified sequences</taxon>
        <taxon>environmental samples</taxon>
    </lineage>
</organism>
<comment type="similarity">
    <text evidence="1">Belongs to the carbon-nitrogen hydrolase superfamily. Nitrilase family.</text>
</comment>
<dbReference type="PROSITE" id="PS00920">
    <property type="entry name" value="NITRIL_CHT_1"/>
    <property type="match status" value="1"/>
</dbReference>
<dbReference type="PANTHER" id="PTHR46044:SF1">
    <property type="entry name" value="CN HYDROLASE DOMAIN-CONTAINING PROTEIN"/>
    <property type="match status" value="1"/>
</dbReference>
<dbReference type="InterPro" id="IPR003010">
    <property type="entry name" value="C-N_Hydrolase"/>
</dbReference>
<proteinExistence type="inferred from homology"/>
<evidence type="ECO:0000313" key="4">
    <source>
        <dbReference type="EMBL" id="AAR97504.1"/>
    </source>
</evidence>
<gene>
    <name evidence="4" type="ORF">BD5315</name>
</gene>
<dbReference type="EC" id="3.5.5.7" evidence="4"/>
<evidence type="ECO:0000256" key="2">
    <source>
        <dbReference type="SAM" id="MobiDB-lite"/>
    </source>
</evidence>
<dbReference type="GO" id="GO:0018762">
    <property type="term" value="F:aliphatic nitrilase activity"/>
    <property type="evidence" value="ECO:0007669"/>
    <property type="project" value="UniProtKB-EC"/>
</dbReference>
<dbReference type="SUPFAM" id="SSF56317">
    <property type="entry name" value="Carbon-nitrogen hydrolase"/>
    <property type="match status" value="1"/>
</dbReference>
<feature type="domain" description="CN hydrolase" evidence="3">
    <location>
        <begin position="4"/>
        <end position="279"/>
    </location>
</feature>
<sequence length="332" mass="36693">MKQTRVAIIQAEPVYLNLQASVARAIDLAGRAAKQGARLIVFGETWLPGYPAWLDYCPGMAFWDHRPTKEVFARTRENSVVIPGKEIEQLCKTAAELGVVISIGVNEKILEGPGNGTLYNSLLLIDESGKLAGHHRKLVPTYTERMVWGMGDGGGMEAISTAAGRVGGLICWEHWMPLSRQVLHMSGEEIHVAVWPTVHEVHQLASRHYAFEGRCFVLAAGLLMKVRDIPPELELPSQMSRESEDWLLRGGSAVIGPDGKYIVEPLFDREAILTADLELAACDREKMTLDVTGHYSRPDLFHLEFRKQQSGHIAGAGTISRQKSAPDRADDH</sequence>
<dbReference type="PANTHER" id="PTHR46044">
    <property type="entry name" value="NITRILASE"/>
    <property type="match status" value="1"/>
</dbReference>
<dbReference type="CDD" id="cd07564">
    <property type="entry name" value="nitrilases_CHs"/>
    <property type="match status" value="1"/>
</dbReference>
<dbReference type="Gene3D" id="3.60.110.10">
    <property type="entry name" value="Carbon-nitrogen hydrolase"/>
    <property type="match status" value="1"/>
</dbReference>
<accession>Q6RWE5</accession>
<dbReference type="EMBL" id="AY487557">
    <property type="protein sequence ID" value="AAR97504.1"/>
    <property type="molecule type" value="Genomic_DNA"/>
</dbReference>
<dbReference type="AlphaFoldDB" id="Q6RWE5"/>
<dbReference type="InterPro" id="IPR044149">
    <property type="entry name" value="Nitrilases_CHs"/>
</dbReference>
<dbReference type="InterPro" id="IPR036526">
    <property type="entry name" value="C-N_Hydrolase_sf"/>
</dbReference>